<proteinExistence type="predicted"/>
<protein>
    <submittedName>
        <fullName evidence="1">Uncharacterized protein</fullName>
    </submittedName>
</protein>
<comment type="caution">
    <text evidence="1">The sequence shown here is derived from an EMBL/GenBank/DDBJ whole genome shotgun (WGS) entry which is preliminary data.</text>
</comment>
<keyword evidence="2" id="KW-1185">Reference proteome</keyword>
<evidence type="ECO:0000313" key="2">
    <source>
        <dbReference type="Proteomes" id="UP001060085"/>
    </source>
</evidence>
<gene>
    <name evidence="1" type="ORF">M9H77_31599</name>
</gene>
<reference evidence="2" key="1">
    <citation type="journal article" date="2023" name="Nat. Plants">
        <title>Single-cell RNA sequencing provides a high-resolution roadmap for understanding the multicellular compartmentation of specialized metabolism.</title>
        <authorList>
            <person name="Sun S."/>
            <person name="Shen X."/>
            <person name="Li Y."/>
            <person name="Li Y."/>
            <person name="Wang S."/>
            <person name="Li R."/>
            <person name="Zhang H."/>
            <person name="Shen G."/>
            <person name="Guo B."/>
            <person name="Wei J."/>
            <person name="Xu J."/>
            <person name="St-Pierre B."/>
            <person name="Chen S."/>
            <person name="Sun C."/>
        </authorList>
    </citation>
    <scope>NUCLEOTIDE SEQUENCE [LARGE SCALE GENOMIC DNA]</scope>
</reference>
<evidence type="ECO:0000313" key="1">
    <source>
        <dbReference type="EMBL" id="KAI5654412.1"/>
    </source>
</evidence>
<organism evidence="1 2">
    <name type="scientific">Catharanthus roseus</name>
    <name type="common">Madagascar periwinkle</name>
    <name type="synonym">Vinca rosea</name>
    <dbReference type="NCBI Taxonomy" id="4058"/>
    <lineage>
        <taxon>Eukaryota</taxon>
        <taxon>Viridiplantae</taxon>
        <taxon>Streptophyta</taxon>
        <taxon>Embryophyta</taxon>
        <taxon>Tracheophyta</taxon>
        <taxon>Spermatophyta</taxon>
        <taxon>Magnoliopsida</taxon>
        <taxon>eudicotyledons</taxon>
        <taxon>Gunneridae</taxon>
        <taxon>Pentapetalae</taxon>
        <taxon>asterids</taxon>
        <taxon>lamiids</taxon>
        <taxon>Gentianales</taxon>
        <taxon>Apocynaceae</taxon>
        <taxon>Rauvolfioideae</taxon>
        <taxon>Vinceae</taxon>
        <taxon>Catharanthinae</taxon>
        <taxon>Catharanthus</taxon>
    </lineage>
</organism>
<accession>A0ACC0A1U3</accession>
<dbReference type="Proteomes" id="UP001060085">
    <property type="component" value="Linkage Group LG07"/>
</dbReference>
<sequence length="220" mass="25889">MRTAFGGRWIERLKMYAEGYRRMIKSIILRCPNQLAPVKLLQEKFKTLDLLLTGLRNIHQYCRLTKRMLHLVDDEEALKDMQEPVFVEKLAKLLMMSTNQRLNVIMGSALINKDSLVIVKENFGELMLEGLHKYNRRHYLLNIEKKRRKGILMGRSDKKHNLQGEMSEGENQGGDLGGILNPEERNRFYKMHHVVQNGVYYEENTEERNLEIGFIQRVTQ</sequence>
<dbReference type="EMBL" id="CM044707">
    <property type="protein sequence ID" value="KAI5654412.1"/>
    <property type="molecule type" value="Genomic_DNA"/>
</dbReference>
<name>A0ACC0A1U3_CATRO</name>